<reference evidence="2" key="2">
    <citation type="submission" date="2019-07" db="EMBL/GenBank/DDBJ databases">
        <authorList>
            <person name="Seetharam A."/>
            <person name="Woodhouse M."/>
            <person name="Cannon E."/>
        </authorList>
    </citation>
    <scope>NUCLEOTIDE SEQUENCE [LARGE SCALE GENOMIC DNA]</scope>
    <source>
        <strain evidence="2">cv. B73</strain>
    </source>
</reference>
<proteinExistence type="predicted"/>
<protein>
    <submittedName>
        <fullName evidence="2">Uncharacterized protein</fullName>
    </submittedName>
</protein>
<dbReference type="EnsemblPlants" id="Zm00001eb069100_T001">
    <property type="protein sequence ID" value="Zm00001eb069100_P001"/>
    <property type="gene ID" value="Zm00001eb069100"/>
</dbReference>
<dbReference type="Gramene" id="Zm00001eb069100_T001">
    <property type="protein sequence ID" value="Zm00001eb069100_P001"/>
    <property type="gene ID" value="Zm00001eb069100"/>
</dbReference>
<evidence type="ECO:0000313" key="3">
    <source>
        <dbReference type="Proteomes" id="UP000007305"/>
    </source>
</evidence>
<reference evidence="3" key="1">
    <citation type="submission" date="2015-12" db="EMBL/GenBank/DDBJ databases">
        <title>Update maize B73 reference genome by single molecule sequencing technologies.</title>
        <authorList>
            <consortium name="Maize Genome Sequencing Project"/>
            <person name="Ware D."/>
        </authorList>
    </citation>
    <scope>NUCLEOTIDE SEQUENCE [LARGE SCALE GENOMIC DNA]</scope>
    <source>
        <strain evidence="3">cv. B73</strain>
    </source>
</reference>
<evidence type="ECO:0000313" key="2">
    <source>
        <dbReference type="EnsemblPlants" id="Zm00001eb069100_P001"/>
    </source>
</evidence>
<dbReference type="Proteomes" id="UP000007305">
    <property type="component" value="Chromosome 2"/>
</dbReference>
<organism evidence="2 3">
    <name type="scientific">Zea mays</name>
    <name type="common">Maize</name>
    <dbReference type="NCBI Taxonomy" id="4577"/>
    <lineage>
        <taxon>Eukaryota</taxon>
        <taxon>Viridiplantae</taxon>
        <taxon>Streptophyta</taxon>
        <taxon>Embryophyta</taxon>
        <taxon>Tracheophyta</taxon>
        <taxon>Spermatophyta</taxon>
        <taxon>Magnoliopsida</taxon>
        <taxon>Liliopsida</taxon>
        <taxon>Poales</taxon>
        <taxon>Poaceae</taxon>
        <taxon>PACMAD clade</taxon>
        <taxon>Panicoideae</taxon>
        <taxon>Andropogonodae</taxon>
        <taxon>Andropogoneae</taxon>
        <taxon>Tripsacinae</taxon>
        <taxon>Zea</taxon>
    </lineage>
</organism>
<reference evidence="2" key="3">
    <citation type="submission" date="2021-05" db="UniProtKB">
        <authorList>
            <consortium name="EnsemblPlants"/>
        </authorList>
    </citation>
    <scope>IDENTIFICATION</scope>
    <source>
        <strain evidence="2">cv. B73</strain>
    </source>
</reference>
<accession>A0A804M9N7</accession>
<feature type="compositionally biased region" description="Basic and acidic residues" evidence="1">
    <location>
        <begin position="153"/>
        <end position="178"/>
    </location>
</feature>
<sequence>MSTAITPNHRTVDRNNDVFNVMKLGSCNDATRPTNRTATTLQRHQPSSLRNSDLKASTCFRRSMDTDACTPSPSLPRTSASCPSWFILMGSRVLHHLLHRALHRRRRGRQRALAVELPRGQPREASAQARAEVVRSGGRVEPVAGVGEEEEEHVLVRRETPAADEARPGERDDGHEAGRGAAQLRAVGFAEAYDALLQLLHVLGVQGERPAGEPQAVFLHNRGHASLEWRREEKEKIMLGNQNNQV</sequence>
<dbReference type="InParanoid" id="A0A804M9N7"/>
<keyword evidence="3" id="KW-1185">Reference proteome</keyword>
<name>A0A804M9N7_MAIZE</name>
<feature type="region of interest" description="Disordered" evidence="1">
    <location>
        <begin position="147"/>
        <end position="178"/>
    </location>
</feature>
<dbReference type="AlphaFoldDB" id="A0A804M9N7"/>
<evidence type="ECO:0000256" key="1">
    <source>
        <dbReference type="SAM" id="MobiDB-lite"/>
    </source>
</evidence>